<dbReference type="Gene3D" id="1.10.1200.10">
    <property type="entry name" value="ACP-like"/>
    <property type="match status" value="1"/>
</dbReference>
<evidence type="ECO:0000313" key="2">
    <source>
        <dbReference type="EMBL" id="CAF1028992.1"/>
    </source>
</evidence>
<protein>
    <recommendedName>
        <fullName evidence="1">Carrier domain-containing protein</fullName>
    </recommendedName>
</protein>
<accession>A0A8S2JBV5</accession>
<dbReference type="InterPro" id="IPR009081">
    <property type="entry name" value="PP-bd_ACP"/>
</dbReference>
<dbReference type="PROSITE" id="PS50075">
    <property type="entry name" value="CARRIER"/>
    <property type="match status" value="1"/>
</dbReference>
<dbReference type="InterPro" id="IPR036736">
    <property type="entry name" value="ACP-like_sf"/>
</dbReference>
<dbReference type="SUPFAM" id="SSF56801">
    <property type="entry name" value="Acetyl-CoA synthetase-like"/>
    <property type="match status" value="1"/>
</dbReference>
<evidence type="ECO:0000313" key="4">
    <source>
        <dbReference type="Proteomes" id="UP000682733"/>
    </source>
</evidence>
<dbReference type="EMBL" id="CAJOBA010007268">
    <property type="protein sequence ID" value="CAF3797339.1"/>
    <property type="molecule type" value="Genomic_DNA"/>
</dbReference>
<dbReference type="Proteomes" id="UP000677228">
    <property type="component" value="Unassembled WGS sequence"/>
</dbReference>
<name>A0A8S2JBV5_9BILA</name>
<dbReference type="InterPro" id="IPR045851">
    <property type="entry name" value="AMP-bd_C_sf"/>
</dbReference>
<evidence type="ECO:0000259" key="1">
    <source>
        <dbReference type="PROSITE" id="PS50075"/>
    </source>
</evidence>
<dbReference type="EMBL" id="CAJNOK010007258">
    <property type="protein sequence ID" value="CAF1028992.1"/>
    <property type="molecule type" value="Genomic_DNA"/>
</dbReference>
<feature type="domain" description="Carrier" evidence="1">
    <location>
        <begin position="70"/>
        <end position="134"/>
    </location>
</feature>
<organism evidence="3 4">
    <name type="scientific">Didymodactylos carnosus</name>
    <dbReference type="NCBI Taxonomy" id="1234261"/>
    <lineage>
        <taxon>Eukaryota</taxon>
        <taxon>Metazoa</taxon>
        <taxon>Spiralia</taxon>
        <taxon>Gnathifera</taxon>
        <taxon>Rotifera</taxon>
        <taxon>Eurotatoria</taxon>
        <taxon>Bdelloidea</taxon>
        <taxon>Philodinida</taxon>
        <taxon>Philodinidae</taxon>
        <taxon>Didymodactylos</taxon>
    </lineage>
</organism>
<dbReference type="SUPFAM" id="SSF47336">
    <property type="entry name" value="ACP-like"/>
    <property type="match status" value="1"/>
</dbReference>
<dbReference type="AlphaFoldDB" id="A0A8S2JBV5"/>
<dbReference type="GO" id="GO:0043041">
    <property type="term" value="P:amino acid activation for nonribosomal peptide biosynthetic process"/>
    <property type="evidence" value="ECO:0007669"/>
    <property type="project" value="TreeGrafter"/>
</dbReference>
<feature type="non-terminal residue" evidence="3">
    <location>
        <position position="1"/>
    </location>
</feature>
<proteinExistence type="predicted"/>
<dbReference type="Proteomes" id="UP000682733">
    <property type="component" value="Unassembled WGS sequence"/>
</dbReference>
<dbReference type="Gene3D" id="3.30.300.30">
    <property type="match status" value="1"/>
</dbReference>
<evidence type="ECO:0000313" key="3">
    <source>
        <dbReference type="EMBL" id="CAF3797339.1"/>
    </source>
</evidence>
<dbReference type="PANTHER" id="PTHR45527">
    <property type="entry name" value="NONRIBOSOMAL PEPTIDE SYNTHETASE"/>
    <property type="match status" value="1"/>
</dbReference>
<comment type="caution">
    <text evidence="3">The sequence shown here is derived from an EMBL/GenBank/DDBJ whole genome shotgun (WGS) entry which is preliminary data.</text>
</comment>
<dbReference type="Pfam" id="PF00550">
    <property type="entry name" value="PP-binding"/>
    <property type="match status" value="1"/>
</dbReference>
<dbReference type="GO" id="GO:0005737">
    <property type="term" value="C:cytoplasm"/>
    <property type="evidence" value="ECO:0007669"/>
    <property type="project" value="TreeGrafter"/>
</dbReference>
<dbReference type="PANTHER" id="PTHR45527:SF1">
    <property type="entry name" value="FATTY ACID SYNTHASE"/>
    <property type="match status" value="1"/>
</dbReference>
<reference evidence="3" key="1">
    <citation type="submission" date="2021-02" db="EMBL/GenBank/DDBJ databases">
        <authorList>
            <person name="Nowell W R."/>
        </authorList>
    </citation>
    <scope>NUCLEOTIDE SEQUENCE</scope>
</reference>
<sequence>SIEYDDLKSHVTSFCLNHLRSYMVPSVWLIMGKLPLNENGKIDRKNLPKIEHDYSSLSSSETTLSMITSASLEDKIKEIFIEAFHLNSTANININASFGILGGTSMDAMKIVTLIREQLYPQIEIGLLFSERLF</sequence>
<dbReference type="GO" id="GO:0031177">
    <property type="term" value="F:phosphopantetheine binding"/>
    <property type="evidence" value="ECO:0007669"/>
    <property type="project" value="TreeGrafter"/>
</dbReference>
<gene>
    <name evidence="2" type="ORF">OVA965_LOCUS15890</name>
    <name evidence="3" type="ORF">TMI583_LOCUS15897</name>
</gene>
<dbReference type="GO" id="GO:0044550">
    <property type="term" value="P:secondary metabolite biosynthetic process"/>
    <property type="evidence" value="ECO:0007669"/>
    <property type="project" value="TreeGrafter"/>
</dbReference>